<dbReference type="Proteomes" id="UP001285244">
    <property type="component" value="Unassembled WGS sequence"/>
</dbReference>
<feature type="transmembrane region" description="Helical" evidence="1">
    <location>
        <begin position="20"/>
        <end position="41"/>
    </location>
</feature>
<reference evidence="2 3" key="1">
    <citation type="submission" date="2022-03" db="EMBL/GenBank/DDBJ databases">
        <title>Novel taxa within the pig intestine.</title>
        <authorList>
            <person name="Wylensek D."/>
            <person name="Bishof K."/>
            <person name="Afrizal A."/>
            <person name="Clavel T."/>
        </authorList>
    </citation>
    <scope>NUCLEOTIDE SEQUENCE [LARGE SCALE GENOMIC DNA]</scope>
    <source>
        <strain evidence="2 3">Cla-KB-P134</strain>
    </source>
</reference>
<gene>
    <name evidence="2" type="ORF">MOZ64_04280</name>
</gene>
<comment type="caution">
    <text evidence="2">The sequence shown here is derived from an EMBL/GenBank/DDBJ whole genome shotgun (WGS) entry which is preliminary data.</text>
</comment>
<proteinExistence type="predicted"/>
<name>A0ABU4WKJ7_9FIRM</name>
<accession>A0ABU4WKJ7</accession>
<dbReference type="RefSeq" id="WP_320325372.1">
    <property type="nucleotide sequence ID" value="NZ_JALBUS010000005.1"/>
</dbReference>
<keyword evidence="1" id="KW-1133">Transmembrane helix</keyword>
<protein>
    <submittedName>
        <fullName evidence="2">Uncharacterized protein</fullName>
    </submittedName>
</protein>
<keyword evidence="1" id="KW-0812">Transmembrane</keyword>
<sequence length="58" mass="6212">MAASPAKSPVIRLTPVLTSVVFLVVLVTVAFVGVADVVFIVDVVDEAFFFRVIVFDSV</sequence>
<keyword evidence="3" id="KW-1185">Reference proteome</keyword>
<keyword evidence="1" id="KW-0472">Membrane</keyword>
<organism evidence="2 3">
    <name type="scientific">Absicoccus intestinalis</name>
    <dbReference type="NCBI Taxonomy" id="2926319"/>
    <lineage>
        <taxon>Bacteria</taxon>
        <taxon>Bacillati</taxon>
        <taxon>Bacillota</taxon>
        <taxon>Erysipelotrichia</taxon>
        <taxon>Erysipelotrichales</taxon>
        <taxon>Erysipelotrichaceae</taxon>
        <taxon>Absicoccus</taxon>
    </lineage>
</organism>
<dbReference type="EMBL" id="JALBUS010000005">
    <property type="protein sequence ID" value="MDX8417062.1"/>
    <property type="molecule type" value="Genomic_DNA"/>
</dbReference>
<evidence type="ECO:0000313" key="2">
    <source>
        <dbReference type="EMBL" id="MDX8417062.1"/>
    </source>
</evidence>
<evidence type="ECO:0000313" key="3">
    <source>
        <dbReference type="Proteomes" id="UP001285244"/>
    </source>
</evidence>
<evidence type="ECO:0000256" key="1">
    <source>
        <dbReference type="SAM" id="Phobius"/>
    </source>
</evidence>